<dbReference type="RefSeq" id="WP_090092144.1">
    <property type="nucleotide sequence ID" value="NZ_CBCRVU010000001.1"/>
</dbReference>
<keyword evidence="3" id="KW-0238">DNA-binding</keyword>
<proteinExistence type="predicted"/>
<dbReference type="InterPro" id="IPR001387">
    <property type="entry name" value="Cro/C1-type_HTH"/>
</dbReference>
<protein>
    <submittedName>
        <fullName evidence="3">DNA-binding transcriptional regulator, XRE-family HTH domain</fullName>
    </submittedName>
</protein>
<dbReference type="Pfam" id="PF01381">
    <property type="entry name" value="HTH_3"/>
    <property type="match status" value="1"/>
</dbReference>
<dbReference type="STRING" id="1505723.SAMN04487792_0282"/>
<dbReference type="GO" id="GO:0003677">
    <property type="term" value="F:DNA binding"/>
    <property type="evidence" value="ECO:0007669"/>
    <property type="project" value="UniProtKB-KW"/>
</dbReference>
<name>A0A1I1RI45_9LACO</name>
<dbReference type="CDD" id="cd00093">
    <property type="entry name" value="HTH_XRE"/>
    <property type="match status" value="1"/>
</dbReference>
<accession>A0A1I1RI45</accession>
<feature type="region of interest" description="Disordered" evidence="1">
    <location>
        <begin position="59"/>
        <end position="90"/>
    </location>
</feature>
<sequence>MALLDTVKIMAKKHGYSLTELNEKAGLGKNTIYSWKTKTPSTENLQKVAKVLHTSTDYLLGNTDDPSPANNEGRKNIDISNTDNIYSYNGQPVPEEYLDVIRNLMDSDFRKGRKNGKFD</sequence>
<evidence type="ECO:0000256" key="1">
    <source>
        <dbReference type="SAM" id="MobiDB-lite"/>
    </source>
</evidence>
<feature type="compositionally biased region" description="Polar residues" evidence="1">
    <location>
        <begin position="78"/>
        <end position="90"/>
    </location>
</feature>
<dbReference type="SMART" id="SM00530">
    <property type="entry name" value="HTH_XRE"/>
    <property type="match status" value="1"/>
</dbReference>
<dbReference type="SUPFAM" id="SSF47413">
    <property type="entry name" value="lambda repressor-like DNA-binding domains"/>
    <property type="match status" value="1"/>
</dbReference>
<reference evidence="4" key="1">
    <citation type="submission" date="2016-10" db="EMBL/GenBank/DDBJ databases">
        <authorList>
            <person name="Varghese N."/>
            <person name="Submissions S."/>
        </authorList>
    </citation>
    <scope>NUCLEOTIDE SEQUENCE [LARGE SCALE GENOMIC DNA]</scope>
    <source>
        <strain evidence="4">R-53102</strain>
    </source>
</reference>
<dbReference type="Gene3D" id="1.10.260.40">
    <property type="entry name" value="lambda repressor-like DNA-binding domains"/>
    <property type="match status" value="1"/>
</dbReference>
<dbReference type="PROSITE" id="PS50943">
    <property type="entry name" value="HTH_CROC1"/>
    <property type="match status" value="1"/>
</dbReference>
<dbReference type="InterPro" id="IPR010982">
    <property type="entry name" value="Lambda_DNA-bd_dom_sf"/>
</dbReference>
<dbReference type="AlphaFoldDB" id="A0A1I1RI45"/>
<evidence type="ECO:0000313" key="3">
    <source>
        <dbReference type="EMBL" id="SFD31313.1"/>
    </source>
</evidence>
<dbReference type="Proteomes" id="UP000199599">
    <property type="component" value="Unassembled WGS sequence"/>
</dbReference>
<dbReference type="EMBL" id="FOMN01000001">
    <property type="protein sequence ID" value="SFD31313.1"/>
    <property type="molecule type" value="Genomic_DNA"/>
</dbReference>
<evidence type="ECO:0000313" key="4">
    <source>
        <dbReference type="Proteomes" id="UP000199599"/>
    </source>
</evidence>
<feature type="domain" description="HTH cro/C1-type" evidence="2">
    <location>
        <begin position="7"/>
        <end position="59"/>
    </location>
</feature>
<gene>
    <name evidence="3" type="ORF">SAMN04487792_0282</name>
</gene>
<evidence type="ECO:0000259" key="2">
    <source>
        <dbReference type="PROSITE" id="PS50943"/>
    </source>
</evidence>
<organism evidence="3 4">
    <name type="scientific">Lactobacillus bombicola</name>
    <dbReference type="NCBI Taxonomy" id="1505723"/>
    <lineage>
        <taxon>Bacteria</taxon>
        <taxon>Bacillati</taxon>
        <taxon>Bacillota</taxon>
        <taxon>Bacilli</taxon>
        <taxon>Lactobacillales</taxon>
        <taxon>Lactobacillaceae</taxon>
        <taxon>Lactobacillus</taxon>
    </lineage>
</organism>